<dbReference type="EMBL" id="PUHY01000015">
    <property type="protein sequence ID" value="PQO29483.1"/>
    <property type="molecule type" value="Genomic_DNA"/>
</dbReference>
<feature type="compositionally biased region" description="Polar residues" evidence="1">
    <location>
        <begin position="1"/>
        <end position="13"/>
    </location>
</feature>
<evidence type="ECO:0000256" key="1">
    <source>
        <dbReference type="SAM" id="MobiDB-lite"/>
    </source>
</evidence>
<proteinExistence type="predicted"/>
<dbReference type="InterPro" id="IPR007263">
    <property type="entry name" value="DCC1-like"/>
</dbReference>
<dbReference type="PANTHER" id="PTHR34290">
    <property type="entry name" value="SI:CH73-390P7.2"/>
    <property type="match status" value="1"/>
</dbReference>
<reference evidence="2 3" key="1">
    <citation type="submission" date="2018-02" db="EMBL/GenBank/DDBJ databases">
        <title>Comparative genomes isolates from brazilian mangrove.</title>
        <authorList>
            <person name="Araujo J.E."/>
            <person name="Taketani R.G."/>
            <person name="Silva M.C.P."/>
            <person name="Loureco M.V."/>
            <person name="Andreote F.D."/>
        </authorList>
    </citation>
    <scope>NUCLEOTIDE SEQUENCE [LARGE SCALE GENOMIC DNA]</scope>
    <source>
        <strain evidence="2 3">Hex-1 MGV</strain>
    </source>
</reference>
<accession>A0A2S8FBE2</accession>
<dbReference type="PANTHER" id="PTHR34290:SF2">
    <property type="entry name" value="OS04G0668800 PROTEIN"/>
    <property type="match status" value="1"/>
</dbReference>
<evidence type="ECO:0000313" key="3">
    <source>
        <dbReference type="Proteomes" id="UP000238322"/>
    </source>
</evidence>
<evidence type="ECO:0000313" key="2">
    <source>
        <dbReference type="EMBL" id="PQO29483.1"/>
    </source>
</evidence>
<dbReference type="RefSeq" id="WP_105332677.1">
    <property type="nucleotide sequence ID" value="NZ_PUHY01000015.1"/>
</dbReference>
<dbReference type="InterPro" id="IPR044691">
    <property type="entry name" value="DCC1_Trx"/>
</dbReference>
<name>A0A2S8FBE2_9BACT</name>
<dbReference type="OrthoDB" id="9785438at2"/>
<dbReference type="AlphaFoldDB" id="A0A2S8FBE2"/>
<feature type="region of interest" description="Disordered" evidence="1">
    <location>
        <begin position="1"/>
        <end position="22"/>
    </location>
</feature>
<dbReference type="Pfam" id="PF04134">
    <property type="entry name" value="DCC1-like"/>
    <property type="match status" value="1"/>
</dbReference>
<dbReference type="Proteomes" id="UP000238322">
    <property type="component" value="Unassembled WGS sequence"/>
</dbReference>
<sequence length="159" mass="17991">MSTKTQQKGTSSGLPKPGQRPGSDVVIYDGDCVICTGGVKILYHLDWFKKLSYLSLHDDRVSEVAPDLSFEQMMEEMWVIDNQARKYSGAEAFRYLTRRLVLLWPAMPLLHIPGSLPFWKWLYQKVASARYRFGKMSGEDCGDACQVHFGPPKNDNNAG</sequence>
<dbReference type="GO" id="GO:0015035">
    <property type="term" value="F:protein-disulfide reductase activity"/>
    <property type="evidence" value="ECO:0007669"/>
    <property type="project" value="InterPro"/>
</dbReference>
<gene>
    <name evidence="2" type="ORF">C5Y83_25810</name>
</gene>
<organism evidence="2 3">
    <name type="scientific">Blastopirellula marina</name>
    <dbReference type="NCBI Taxonomy" id="124"/>
    <lineage>
        <taxon>Bacteria</taxon>
        <taxon>Pseudomonadati</taxon>
        <taxon>Planctomycetota</taxon>
        <taxon>Planctomycetia</taxon>
        <taxon>Pirellulales</taxon>
        <taxon>Pirellulaceae</taxon>
        <taxon>Blastopirellula</taxon>
    </lineage>
</organism>
<comment type="caution">
    <text evidence="2">The sequence shown here is derived from an EMBL/GenBank/DDBJ whole genome shotgun (WGS) entry which is preliminary data.</text>
</comment>
<protein>
    <submittedName>
        <fullName evidence="2">DUF393 domain-containing protein</fullName>
    </submittedName>
</protein>